<evidence type="ECO:0000256" key="4">
    <source>
        <dbReference type="ARBA" id="ARBA00022692"/>
    </source>
</evidence>
<evidence type="ECO:0000313" key="10">
    <source>
        <dbReference type="Proteomes" id="UP001596189"/>
    </source>
</evidence>
<keyword evidence="2" id="KW-0813">Transport</keyword>
<dbReference type="InterPro" id="IPR011701">
    <property type="entry name" value="MFS"/>
</dbReference>
<keyword evidence="10" id="KW-1185">Reference proteome</keyword>
<dbReference type="Pfam" id="PF07690">
    <property type="entry name" value="MFS_1"/>
    <property type="match status" value="1"/>
</dbReference>
<organism evidence="9 10">
    <name type="scientific">Angustibacter luteus</name>
    <dbReference type="NCBI Taxonomy" id="658456"/>
    <lineage>
        <taxon>Bacteria</taxon>
        <taxon>Bacillati</taxon>
        <taxon>Actinomycetota</taxon>
        <taxon>Actinomycetes</taxon>
        <taxon>Kineosporiales</taxon>
        <taxon>Kineosporiaceae</taxon>
    </lineage>
</organism>
<dbReference type="EMBL" id="JBHSRD010000004">
    <property type="protein sequence ID" value="MFC6008107.1"/>
    <property type="molecule type" value="Genomic_DNA"/>
</dbReference>
<dbReference type="InterPro" id="IPR050171">
    <property type="entry name" value="MFS_Transporters"/>
</dbReference>
<feature type="transmembrane region" description="Helical" evidence="7">
    <location>
        <begin position="112"/>
        <end position="129"/>
    </location>
</feature>
<dbReference type="SUPFAM" id="SSF103473">
    <property type="entry name" value="MFS general substrate transporter"/>
    <property type="match status" value="1"/>
</dbReference>
<comment type="subcellular location">
    <subcellularLocation>
        <location evidence="1">Cell membrane</location>
        <topology evidence="1">Multi-pass membrane protein</topology>
    </subcellularLocation>
</comment>
<keyword evidence="5 7" id="KW-1133">Transmembrane helix</keyword>
<evidence type="ECO:0000256" key="2">
    <source>
        <dbReference type="ARBA" id="ARBA00022448"/>
    </source>
</evidence>
<comment type="caution">
    <text evidence="9">The sequence shown here is derived from an EMBL/GenBank/DDBJ whole genome shotgun (WGS) entry which is preliminary data.</text>
</comment>
<feature type="transmembrane region" description="Helical" evidence="7">
    <location>
        <begin position="287"/>
        <end position="309"/>
    </location>
</feature>
<sequence>MSENLQAQVGVRAWWGRSFSGFPRPFWVLFAGTIVNRVGQFVQPFLSLYLVGGRGTSVATAGTLVSCFGAGLFVSPVLGGWLADRFGRRPTLIWGLLATAAGLAALGLARELWQIAVCAFLLGVAMDVYRPAISAAVAEIVEPADRPRAFGLIYWAVNLGVSVSGVLGGLLAERGWWLLFLLDAVTCVVFAVLVARGVPESRAPREEHDTSGYGEVLRDRLLLALGLLTLVGACVYIQAYVALPLAMRADGLSPARYGLAYAVNPVVIIAVQPFTFPQLRRLPPVPLYVGSILLLGAGFFLTGFAHSTLAYAGTIAVWSLGEIGVNSVAPTLINAISPDRLRGRYNGVIGLAYGGSAFIGPILGAYALQAGRWVVWGGALVASIACAGLAAALGPSLQRRMGQREGHSG</sequence>
<proteinExistence type="predicted"/>
<dbReference type="Gene3D" id="1.20.1250.20">
    <property type="entry name" value="MFS general substrate transporter like domains"/>
    <property type="match status" value="1"/>
</dbReference>
<accession>A0ABW1JGT9</accession>
<dbReference type="InterPro" id="IPR005829">
    <property type="entry name" value="Sugar_transporter_CS"/>
</dbReference>
<evidence type="ECO:0000256" key="1">
    <source>
        <dbReference type="ARBA" id="ARBA00004651"/>
    </source>
</evidence>
<evidence type="ECO:0000313" key="9">
    <source>
        <dbReference type="EMBL" id="MFC6008107.1"/>
    </source>
</evidence>
<feature type="transmembrane region" description="Helical" evidence="7">
    <location>
        <begin position="315"/>
        <end position="336"/>
    </location>
</feature>
<keyword evidence="4 7" id="KW-0812">Transmembrane</keyword>
<evidence type="ECO:0000256" key="7">
    <source>
        <dbReference type="SAM" id="Phobius"/>
    </source>
</evidence>
<feature type="transmembrane region" description="Helical" evidence="7">
    <location>
        <begin position="176"/>
        <end position="195"/>
    </location>
</feature>
<dbReference type="PROSITE" id="PS00216">
    <property type="entry name" value="SUGAR_TRANSPORT_1"/>
    <property type="match status" value="1"/>
</dbReference>
<feature type="transmembrane region" description="Helical" evidence="7">
    <location>
        <begin position="348"/>
        <end position="367"/>
    </location>
</feature>
<name>A0ABW1JGT9_9ACTN</name>
<feature type="domain" description="Major facilitator superfamily (MFS) profile" evidence="8">
    <location>
        <begin position="25"/>
        <end position="402"/>
    </location>
</feature>
<feature type="transmembrane region" description="Helical" evidence="7">
    <location>
        <begin position="221"/>
        <end position="243"/>
    </location>
</feature>
<dbReference type="PANTHER" id="PTHR23517:SF2">
    <property type="entry name" value="MULTIDRUG RESISTANCE PROTEIN MDTH"/>
    <property type="match status" value="1"/>
</dbReference>
<dbReference type="RefSeq" id="WP_345715201.1">
    <property type="nucleotide sequence ID" value="NZ_BAABFP010000002.1"/>
</dbReference>
<dbReference type="Proteomes" id="UP001596189">
    <property type="component" value="Unassembled WGS sequence"/>
</dbReference>
<evidence type="ECO:0000256" key="6">
    <source>
        <dbReference type="ARBA" id="ARBA00023136"/>
    </source>
</evidence>
<feature type="transmembrane region" description="Helical" evidence="7">
    <location>
        <begin position="58"/>
        <end position="83"/>
    </location>
</feature>
<protein>
    <submittedName>
        <fullName evidence="9">MFS transporter</fullName>
    </submittedName>
</protein>
<dbReference type="InterPro" id="IPR036259">
    <property type="entry name" value="MFS_trans_sf"/>
</dbReference>
<reference evidence="10" key="1">
    <citation type="journal article" date="2019" name="Int. J. Syst. Evol. Microbiol.">
        <title>The Global Catalogue of Microorganisms (GCM) 10K type strain sequencing project: providing services to taxonomists for standard genome sequencing and annotation.</title>
        <authorList>
            <consortium name="The Broad Institute Genomics Platform"/>
            <consortium name="The Broad Institute Genome Sequencing Center for Infectious Disease"/>
            <person name="Wu L."/>
            <person name="Ma J."/>
        </authorList>
    </citation>
    <scope>NUCLEOTIDE SEQUENCE [LARGE SCALE GENOMIC DNA]</scope>
    <source>
        <strain evidence="10">KACC 14249</strain>
    </source>
</reference>
<keyword evidence="6 7" id="KW-0472">Membrane</keyword>
<dbReference type="PANTHER" id="PTHR23517">
    <property type="entry name" value="RESISTANCE PROTEIN MDTM, PUTATIVE-RELATED-RELATED"/>
    <property type="match status" value="1"/>
</dbReference>
<evidence type="ECO:0000256" key="5">
    <source>
        <dbReference type="ARBA" id="ARBA00022989"/>
    </source>
</evidence>
<feature type="transmembrane region" description="Helical" evidence="7">
    <location>
        <begin position="255"/>
        <end position="275"/>
    </location>
</feature>
<feature type="transmembrane region" description="Helical" evidence="7">
    <location>
        <begin position="149"/>
        <end position="170"/>
    </location>
</feature>
<gene>
    <name evidence="9" type="ORF">ACFQDO_13310</name>
</gene>
<evidence type="ECO:0000259" key="8">
    <source>
        <dbReference type="PROSITE" id="PS50850"/>
    </source>
</evidence>
<evidence type="ECO:0000256" key="3">
    <source>
        <dbReference type="ARBA" id="ARBA00022475"/>
    </source>
</evidence>
<keyword evidence="3" id="KW-1003">Cell membrane</keyword>
<feature type="transmembrane region" description="Helical" evidence="7">
    <location>
        <begin position="90"/>
        <end position="106"/>
    </location>
</feature>
<feature type="transmembrane region" description="Helical" evidence="7">
    <location>
        <begin position="373"/>
        <end position="394"/>
    </location>
</feature>
<dbReference type="InterPro" id="IPR020846">
    <property type="entry name" value="MFS_dom"/>
</dbReference>
<dbReference type="PROSITE" id="PS50850">
    <property type="entry name" value="MFS"/>
    <property type="match status" value="1"/>
</dbReference>